<reference evidence="1 2" key="1">
    <citation type="submission" date="2020-02" db="EMBL/GenBank/DDBJ databases">
        <title>Draft genome sequence of Haematococcus lacustris strain NIES-144.</title>
        <authorList>
            <person name="Morimoto D."/>
            <person name="Nakagawa S."/>
            <person name="Yoshida T."/>
            <person name="Sawayama S."/>
        </authorList>
    </citation>
    <scope>NUCLEOTIDE SEQUENCE [LARGE SCALE GENOMIC DNA]</scope>
    <source>
        <strain evidence="1 2">NIES-144</strain>
    </source>
</reference>
<dbReference type="EMBL" id="BLLF01000465">
    <property type="protein sequence ID" value="GFH12066.1"/>
    <property type="molecule type" value="Genomic_DNA"/>
</dbReference>
<evidence type="ECO:0000313" key="1">
    <source>
        <dbReference type="EMBL" id="GFH12066.1"/>
    </source>
</evidence>
<accession>A0A699YYH9</accession>
<name>A0A699YYH9_HAELA</name>
<feature type="unsure residue" description="D or N" evidence="1">
    <location>
        <position position="20"/>
    </location>
</feature>
<organism evidence="1 2">
    <name type="scientific">Haematococcus lacustris</name>
    <name type="common">Green alga</name>
    <name type="synonym">Haematococcus pluvialis</name>
    <dbReference type="NCBI Taxonomy" id="44745"/>
    <lineage>
        <taxon>Eukaryota</taxon>
        <taxon>Viridiplantae</taxon>
        <taxon>Chlorophyta</taxon>
        <taxon>core chlorophytes</taxon>
        <taxon>Chlorophyceae</taxon>
        <taxon>CS clade</taxon>
        <taxon>Chlamydomonadales</taxon>
        <taxon>Haematococcaceae</taxon>
        <taxon>Haematococcus</taxon>
    </lineage>
</organism>
<sequence length="97" mass="10033">MPLPAPVAGADEGRLEWDADAYLTTFERLKERELPYFKAAGGCGACGEEGLGDAAWLDFLVYCQWKAVAAQVKVLGGPAVANTAALAMTSSLGGPAS</sequence>
<comment type="caution">
    <text evidence="1">The sequence shown here is derived from an EMBL/GenBank/DDBJ whole genome shotgun (WGS) entry which is preliminary data.</text>
</comment>
<proteinExistence type="predicted"/>
<keyword evidence="2" id="KW-1185">Reference proteome</keyword>
<dbReference type="AlphaFoldDB" id="A0A699YYH9"/>
<evidence type="ECO:0000313" key="2">
    <source>
        <dbReference type="Proteomes" id="UP000485058"/>
    </source>
</evidence>
<protein>
    <submittedName>
        <fullName evidence="1">Uncharacterized protein</fullName>
    </submittedName>
</protein>
<gene>
    <name evidence="1" type="ORF">HaLaN_07694</name>
</gene>
<dbReference type="Proteomes" id="UP000485058">
    <property type="component" value="Unassembled WGS sequence"/>
</dbReference>